<gene>
    <name evidence="4" type="ORF">CR105_22105</name>
</gene>
<evidence type="ECO:0000313" key="5">
    <source>
        <dbReference type="Proteomes" id="UP000230390"/>
    </source>
</evidence>
<sequence>MAHRNHHLAPGTMPVIGRMFEAAAAPAPGARAAPPALPFVGDVLDCIEGERITVTRRLTLGQDLFLADHNFVHATSVKALADCFPVVPMTASLEMLAETAACLAPGYGLTGFEAVVARRWIAVVDSGELALRIEATVASTDAAQACARIAVRLFAGGQPVPAIEATVLLGAGYDAAPPAQTRPAHGAQTLDAARLYSERRLFHGPRFQGLQGAVELGPLHACATLRVLPAHDWFAGQPQPQLLCDPALLDAVGQLLGAWAMQQGSIIFPIGLDRLDLFGATPAHGTLVPVYVSVVGRQLNTLSADVEVGDGAGGVWLRISGWKCWQFAWAPQLVDFQRDPAQFLLSDAQALPAPLAGLVCQRVSAQRVARFDRALLARNCLHASEMAEFHAKAAWPQRQLEWLLGRIAAKDAARAWHAGAAGAGRFLHPAGFAIDHDDAGQPRITCWPGPLAPPCISIAHSAGQAIAVAGAAPAGIDIEPVVARDDAFLASFSSAQERRLLAPWRGAERDAWITRLWCAKEALGKRLGSGVAGAPQLFEAQALAPDGSLHLCHRPSGCEAHILTLRDGEFVIAVDSPDANP</sequence>
<protein>
    <submittedName>
        <fullName evidence="4">4-phosphopantetheinyl transferase</fullName>
    </submittedName>
</protein>
<organism evidence="4 5">
    <name type="scientific">Massilia eurypsychrophila</name>
    <dbReference type="NCBI Taxonomy" id="1485217"/>
    <lineage>
        <taxon>Bacteria</taxon>
        <taxon>Pseudomonadati</taxon>
        <taxon>Pseudomonadota</taxon>
        <taxon>Betaproteobacteria</taxon>
        <taxon>Burkholderiales</taxon>
        <taxon>Oxalobacteraceae</taxon>
        <taxon>Telluria group</taxon>
        <taxon>Massilia</taxon>
    </lineage>
</organism>
<dbReference type="Proteomes" id="UP000230390">
    <property type="component" value="Unassembled WGS sequence"/>
</dbReference>
<reference evidence="4 5" key="1">
    <citation type="submission" date="2017-10" db="EMBL/GenBank/DDBJ databases">
        <title>Massilia psychrophilum sp. nov., a novel purple-pigmented bacterium isolated from Tianshan glacier, Xinjiang Municipality, China.</title>
        <authorList>
            <person name="Wang H."/>
        </authorList>
    </citation>
    <scope>NUCLEOTIDE SEQUENCE [LARGE SCALE GENOMIC DNA]</scope>
    <source>
        <strain evidence="4 5">JCM 30074</strain>
    </source>
</reference>
<dbReference type="InterPro" id="IPR037143">
    <property type="entry name" value="4-PPantetheinyl_Trfase_dom_sf"/>
</dbReference>
<feature type="region of interest" description="N-terminal hotdog fold" evidence="2">
    <location>
        <begin position="37"/>
        <end position="174"/>
    </location>
</feature>
<dbReference type="Gene3D" id="3.10.129.110">
    <property type="entry name" value="Polyketide synthase dehydratase"/>
    <property type="match status" value="1"/>
</dbReference>
<keyword evidence="1 4" id="KW-0808">Transferase</keyword>
<feature type="active site" description="Proton donor; for dehydratase activity" evidence="2">
    <location>
        <position position="250"/>
    </location>
</feature>
<dbReference type="Gene3D" id="3.90.470.20">
    <property type="entry name" value="4'-phosphopantetheinyl transferase domain"/>
    <property type="match status" value="2"/>
</dbReference>
<evidence type="ECO:0000256" key="2">
    <source>
        <dbReference type="PROSITE-ProRule" id="PRU01363"/>
    </source>
</evidence>
<evidence type="ECO:0000259" key="3">
    <source>
        <dbReference type="PROSITE" id="PS52019"/>
    </source>
</evidence>
<keyword evidence="5" id="KW-1185">Reference proteome</keyword>
<dbReference type="RefSeq" id="WP_099792276.1">
    <property type="nucleotide sequence ID" value="NZ_JBHLYV010000092.1"/>
</dbReference>
<dbReference type="GO" id="GO:0000287">
    <property type="term" value="F:magnesium ion binding"/>
    <property type="evidence" value="ECO:0007669"/>
    <property type="project" value="InterPro"/>
</dbReference>
<accession>A0A2G8TAW0</accession>
<dbReference type="EMBL" id="PDOC01000020">
    <property type="protein sequence ID" value="PIL42808.1"/>
    <property type="molecule type" value="Genomic_DNA"/>
</dbReference>
<name>A0A2G8TAW0_9BURK</name>
<dbReference type="AlphaFoldDB" id="A0A2G8TAW0"/>
<feature type="active site" description="Proton acceptor; for dehydratase activity" evidence="2">
    <location>
        <position position="69"/>
    </location>
</feature>
<dbReference type="InterPro" id="IPR049551">
    <property type="entry name" value="PKS_DH_C"/>
</dbReference>
<proteinExistence type="predicted"/>
<dbReference type="InterPro" id="IPR042104">
    <property type="entry name" value="PKS_dehydratase_sf"/>
</dbReference>
<dbReference type="InterPro" id="IPR049900">
    <property type="entry name" value="PKS_mFAS_DH"/>
</dbReference>
<evidence type="ECO:0000256" key="1">
    <source>
        <dbReference type="ARBA" id="ARBA00022679"/>
    </source>
</evidence>
<comment type="caution">
    <text evidence="4">The sequence shown here is derived from an EMBL/GenBank/DDBJ whole genome shotgun (WGS) entry which is preliminary data.</text>
</comment>
<dbReference type="SUPFAM" id="SSF56214">
    <property type="entry name" value="4'-phosphopantetheinyl transferase"/>
    <property type="match status" value="2"/>
</dbReference>
<dbReference type="Pfam" id="PF01648">
    <property type="entry name" value="ACPS"/>
    <property type="match status" value="1"/>
</dbReference>
<evidence type="ECO:0000313" key="4">
    <source>
        <dbReference type="EMBL" id="PIL42808.1"/>
    </source>
</evidence>
<dbReference type="InterPro" id="IPR008278">
    <property type="entry name" value="4-PPantetheinyl_Trfase_dom"/>
</dbReference>
<feature type="domain" description="PKS/mFAS DH" evidence="3">
    <location>
        <begin position="37"/>
        <end position="333"/>
    </location>
</feature>
<dbReference type="GO" id="GO:0008897">
    <property type="term" value="F:holo-[acyl-carrier-protein] synthase activity"/>
    <property type="evidence" value="ECO:0007669"/>
    <property type="project" value="InterPro"/>
</dbReference>
<dbReference type="PROSITE" id="PS52019">
    <property type="entry name" value="PKS_MFAS_DH"/>
    <property type="match status" value="1"/>
</dbReference>
<feature type="region of interest" description="C-terminal hotdog fold" evidence="2">
    <location>
        <begin position="187"/>
        <end position="333"/>
    </location>
</feature>
<dbReference type="Pfam" id="PF14765">
    <property type="entry name" value="PS-DH"/>
    <property type="match status" value="1"/>
</dbReference>
<dbReference type="OrthoDB" id="9778690at2"/>